<comment type="similarity">
    <text evidence="3">Belongs to the glycosyl hydrolase 130 family.</text>
</comment>
<dbReference type="AlphaFoldDB" id="A0A0G1FF01"/>
<reference evidence="4 5" key="1">
    <citation type="journal article" date="2015" name="Nature">
        <title>rRNA introns, odd ribosomes, and small enigmatic genomes across a large radiation of phyla.</title>
        <authorList>
            <person name="Brown C.T."/>
            <person name="Hug L.A."/>
            <person name="Thomas B.C."/>
            <person name="Sharon I."/>
            <person name="Castelle C.J."/>
            <person name="Singh A."/>
            <person name="Wilkins M.J."/>
            <person name="Williams K.H."/>
            <person name="Banfield J.F."/>
        </authorList>
    </citation>
    <scope>NUCLEOTIDE SEQUENCE [LARGE SCALE GENOMIC DNA]</scope>
</reference>
<dbReference type="PANTHER" id="PTHR34106:SF5">
    <property type="entry name" value="GLYCOSIDASE"/>
    <property type="match status" value="1"/>
</dbReference>
<gene>
    <name evidence="4" type="ORF">UV59_C0007G0026</name>
</gene>
<dbReference type="InterPro" id="IPR023296">
    <property type="entry name" value="Glyco_hydro_beta-prop_sf"/>
</dbReference>
<dbReference type="PANTHER" id="PTHR34106">
    <property type="entry name" value="GLYCOSIDASE"/>
    <property type="match status" value="1"/>
</dbReference>
<dbReference type="STRING" id="1618436.UV59_C0007G0026"/>
<evidence type="ECO:0000256" key="3">
    <source>
        <dbReference type="ARBA" id="ARBA00024356"/>
    </source>
</evidence>
<keyword evidence="4" id="KW-0326">Glycosidase</keyword>
<evidence type="ECO:0000313" key="4">
    <source>
        <dbReference type="EMBL" id="KKS85443.1"/>
    </source>
</evidence>
<dbReference type="Proteomes" id="UP000034543">
    <property type="component" value="Unassembled WGS sequence"/>
</dbReference>
<dbReference type="Gene3D" id="2.115.10.20">
    <property type="entry name" value="Glycosyl hydrolase domain, family 43"/>
    <property type="match status" value="2"/>
</dbReference>
<keyword evidence="2" id="KW-0808">Transferase</keyword>
<comment type="caution">
    <text evidence="4">The sequence shown here is derived from an EMBL/GenBank/DDBJ whole genome shotgun (WGS) entry which is preliminary data.</text>
</comment>
<organism evidence="4 5">
    <name type="scientific">Candidatus Gottesmanbacteria bacterium GW2011_GWA1_43_11</name>
    <dbReference type="NCBI Taxonomy" id="1618436"/>
    <lineage>
        <taxon>Bacteria</taxon>
        <taxon>Candidatus Gottesmaniibacteriota</taxon>
    </lineage>
</organism>
<dbReference type="CDD" id="cd18611">
    <property type="entry name" value="GH130"/>
    <property type="match status" value="1"/>
</dbReference>
<keyword evidence="1" id="KW-0328">Glycosyltransferase</keyword>
<evidence type="ECO:0000256" key="1">
    <source>
        <dbReference type="ARBA" id="ARBA00022676"/>
    </source>
</evidence>
<dbReference type="GO" id="GO:0016757">
    <property type="term" value="F:glycosyltransferase activity"/>
    <property type="evidence" value="ECO:0007669"/>
    <property type="project" value="UniProtKB-KW"/>
</dbReference>
<sequence length="646" mass="73163">MIILNRFANNPILTPDRNEAWQKEAVFNGSVVFDGQEYHMLFRAQSSTQDIKGQQIELSTIGHTVSQNRVEFGKSTQLITPHFDWEAFGCEDPRVTRIDDKYYIFYTALSRFPPDPSAIKVAVAVSQDLVSIKERHLVTPFNAKAMALFPRRINGKLTALLTAHTDMPPAKICIAQFEKPEQMWDPRFWEAWYADLDLHSLPLLRSAHDHIEVGAVPVETKMGWLVLYCYIRNYQTGNKIFGIEALLLDLEDPFQVIGKTQEPLLTPETEYERFGKIPDVIFPSGALIHNSDLGVYYGAADTSVCLATVNLDRLLSTMTPHAHSHTFGRVSTVQRYAGNPIIAPILEHTWEDRYTFNPAAIFLNKRVHILYRAMGKHNTSVLGYASSPDGIHIDERLKSPAYMPREEFERKLKPGYSGCEDPRLTQLGDTLYMCYTAYDGVNPTRVTLTSIKLTDFIKHVWNWTRPELISPPGMNDKNACLFPEKVKGKYVFFHRLHHSIWIDFVDDLNYGNGKWLNGEAILKPMPNTWYSEKIGIGPPPIKTHAGWLLILHGLSKQDHRYRLGAALLNQDDPAIVEAMLEDPILSPHAEYENKGLRPGTVFACGAVILQDKLLIYYGASDETVCVASIKLNDLINNLVAVRAAKR</sequence>
<proteinExistence type="inferred from homology"/>
<dbReference type="EMBL" id="LCFB01000007">
    <property type="protein sequence ID" value="KKS85443.1"/>
    <property type="molecule type" value="Genomic_DNA"/>
</dbReference>
<dbReference type="SUPFAM" id="SSF75005">
    <property type="entry name" value="Arabinanase/levansucrase/invertase"/>
    <property type="match status" value="2"/>
</dbReference>
<name>A0A0G1FF01_9BACT</name>
<dbReference type="InterPro" id="IPR007184">
    <property type="entry name" value="Mannoside_phosphorylase"/>
</dbReference>
<accession>A0A0G1FF01</accession>
<dbReference type="CDD" id="cd18614">
    <property type="entry name" value="GH130"/>
    <property type="match status" value="1"/>
</dbReference>
<evidence type="ECO:0000313" key="5">
    <source>
        <dbReference type="Proteomes" id="UP000034543"/>
    </source>
</evidence>
<protein>
    <submittedName>
        <fullName evidence="4">Glycosidase-related protein</fullName>
    </submittedName>
</protein>
<keyword evidence="4" id="KW-0378">Hydrolase</keyword>
<dbReference type="Pfam" id="PF04041">
    <property type="entry name" value="Glyco_hydro_130"/>
    <property type="match status" value="2"/>
</dbReference>
<evidence type="ECO:0000256" key="2">
    <source>
        <dbReference type="ARBA" id="ARBA00022679"/>
    </source>
</evidence>
<dbReference type="GO" id="GO:0016798">
    <property type="term" value="F:hydrolase activity, acting on glycosyl bonds"/>
    <property type="evidence" value="ECO:0007669"/>
    <property type="project" value="UniProtKB-KW"/>
</dbReference>